<dbReference type="PANTHER" id="PTHR14776">
    <property type="entry name" value="CADHERIN-LIKE AND PC-ESTERASE DOMAIN-CONTAINING PROTEIN 1"/>
    <property type="match status" value="1"/>
</dbReference>
<protein>
    <recommendedName>
        <fullName evidence="2">Cadherin-like beta-sandwich-like domain-containing protein</fullName>
    </recommendedName>
</protein>
<keyword evidence="4" id="KW-1185">Reference proteome</keyword>
<name>A0A9D3LJZ7_ANGAN</name>
<organism evidence="3 4">
    <name type="scientific">Anguilla anguilla</name>
    <name type="common">European freshwater eel</name>
    <name type="synonym">Muraena anguilla</name>
    <dbReference type="NCBI Taxonomy" id="7936"/>
    <lineage>
        <taxon>Eukaryota</taxon>
        <taxon>Metazoa</taxon>
        <taxon>Chordata</taxon>
        <taxon>Craniata</taxon>
        <taxon>Vertebrata</taxon>
        <taxon>Euteleostomi</taxon>
        <taxon>Actinopterygii</taxon>
        <taxon>Neopterygii</taxon>
        <taxon>Teleostei</taxon>
        <taxon>Anguilliformes</taxon>
        <taxon>Anguillidae</taxon>
        <taxon>Anguilla</taxon>
    </lineage>
</organism>
<evidence type="ECO:0000313" key="4">
    <source>
        <dbReference type="Proteomes" id="UP001044222"/>
    </source>
</evidence>
<comment type="caution">
    <text evidence="3">The sequence shown here is derived from an EMBL/GenBank/DDBJ whole genome shotgun (WGS) entry which is preliminary data.</text>
</comment>
<dbReference type="Pfam" id="PF12733">
    <property type="entry name" value="Cadherin-like"/>
    <property type="match status" value="1"/>
</dbReference>
<evidence type="ECO:0000259" key="2">
    <source>
        <dbReference type="Pfam" id="PF12733"/>
    </source>
</evidence>
<feature type="region of interest" description="Disordered" evidence="1">
    <location>
        <begin position="941"/>
        <end position="973"/>
    </location>
</feature>
<sequence>MICRLSGTFKAAREAGMFCRQLWTLRRRCCPRSVLLVGVALCLVYQTLAVARSRLKASPTVSTLPNKSTEPVEQFGQLLIKHPERLNSVIGGLKNESSNVQLSPSGRGRKAVVLIGQRVAADTEVQLYLRVLQEQGYAVRVWRYAEASAALRRDVGAPGGSDWALLLCVPGGSERVCSSRAESPLLQPHQRVSVIPELDRAFSHLAGLCRFQSDSRLSGLEFPIIPSACEQRRDSGSPATPQWTPPHPPLGLAAGHGFVAMVKVYVLVTSVTPLTAFLHRTGLVRTDLSSSGYVSKLQPFLLKHLGADAPLALASVREAVGGVLLAATATVSASQPRSRCVLCFQLLTFTLHFNGSLLPEIVQVQKDLHFEDLEDPDFEGQITKELILEDALKFLLPPTTENPDLTKLFSESGTPTGEKYGGCVGTNGACLPPGEAHLLLQFAHQLRTGGPFKLLYPATSPGLTALQHHLSQRFRTAGNSGTGVLLAGLLSWVLNQTGMGDPEGPRGGTSAEGSPNSLLEKYYSQRSDCGHDRCSDPHLRQVYTDPPLALSPPFSPGVREYQAEVPFDTVTVRIRAEPVDCSCQVHLDERRGPRMANYPVGLGSSRISILVTDESEAEPVIMTIYTLSIYRQTRPSLPMFSEHVTCGFEQDCGLLVQPDRPCGLEPLSGTPSPGEPQVYDRACSSGDAPGRWVVPCLSCSDNRTCDWREVSWQPYGCRHPVLTRPQLQSCLMDRKVLFIGDSTNRGMMYYLMERVNATLQDWDKAHDTIVYHNVNQGHTLISYSYYPQFWLEKARRPTFKRALELLIERSRPLEDSAQTVLVAGGVQWLNTNHLTILHQVLKRENLLNILVVVKSLGMGFHLPVDGIRSLSLRGVQDLYSVNENILTAAKHYGYEVIDTFRITMGRYKEFLQGKCACHFHEVGRPASSPAPLHRQMKLFGQGEEGRTGPSTAGPQQDQRPGPGPGPGSPYHVHGPVNQVYSEILLSRLCASPRNSTLRPH</sequence>
<dbReference type="EMBL" id="JAFIRN010000019">
    <property type="protein sequence ID" value="KAG5830844.1"/>
    <property type="molecule type" value="Genomic_DNA"/>
</dbReference>
<evidence type="ECO:0000256" key="1">
    <source>
        <dbReference type="SAM" id="MobiDB-lite"/>
    </source>
</evidence>
<proteinExistence type="predicted"/>
<reference evidence="3" key="1">
    <citation type="submission" date="2021-01" db="EMBL/GenBank/DDBJ databases">
        <title>A chromosome-scale assembly of European eel, Anguilla anguilla.</title>
        <authorList>
            <person name="Henkel C."/>
            <person name="Jong-Raadsen S.A."/>
            <person name="Dufour S."/>
            <person name="Weltzien F.-A."/>
            <person name="Palstra A.P."/>
            <person name="Pelster B."/>
            <person name="Spaink H.P."/>
            <person name="Van Den Thillart G.E."/>
            <person name="Jansen H."/>
            <person name="Zahm M."/>
            <person name="Klopp C."/>
            <person name="Cedric C."/>
            <person name="Louis A."/>
            <person name="Berthelot C."/>
            <person name="Parey E."/>
            <person name="Roest Crollius H."/>
            <person name="Montfort J."/>
            <person name="Robinson-Rechavi M."/>
            <person name="Bucao C."/>
            <person name="Bouchez O."/>
            <person name="Gislard M."/>
            <person name="Lluch J."/>
            <person name="Milhes M."/>
            <person name="Lampietro C."/>
            <person name="Lopez Roques C."/>
            <person name="Donnadieu C."/>
            <person name="Braasch I."/>
            <person name="Desvignes T."/>
            <person name="Postlethwait J."/>
            <person name="Bobe J."/>
            <person name="Guiguen Y."/>
            <person name="Dirks R."/>
        </authorList>
    </citation>
    <scope>NUCLEOTIDE SEQUENCE</scope>
    <source>
        <strain evidence="3">Tag_6206</strain>
        <tissue evidence="3">Liver</tissue>
    </source>
</reference>
<dbReference type="Proteomes" id="UP001044222">
    <property type="component" value="Chromosome 19"/>
</dbReference>
<accession>A0A9D3LJZ7</accession>
<dbReference type="PANTHER" id="PTHR14776:SF1">
    <property type="entry name" value="CADHERIN-LIKE AND PC-ESTERASE DOMAIN-CONTAINING PROTEIN 1"/>
    <property type="match status" value="1"/>
</dbReference>
<dbReference type="AlphaFoldDB" id="A0A9D3LJZ7"/>
<feature type="domain" description="Cadherin-like beta-sandwich-like" evidence="2">
    <location>
        <begin position="549"/>
        <end position="632"/>
    </location>
</feature>
<gene>
    <name evidence="3" type="ORF">ANANG_G00314870</name>
</gene>
<evidence type="ECO:0000313" key="3">
    <source>
        <dbReference type="EMBL" id="KAG5830844.1"/>
    </source>
</evidence>
<dbReference type="InterPro" id="IPR025883">
    <property type="entry name" value="Cadherin-like_domain"/>
</dbReference>